<evidence type="ECO:0000313" key="9">
    <source>
        <dbReference type="Proteomes" id="UP000019377"/>
    </source>
</evidence>
<dbReference type="GeneID" id="27416854"/>
<evidence type="ECO:0000256" key="4">
    <source>
        <dbReference type="ARBA" id="ARBA00023125"/>
    </source>
</evidence>
<feature type="compositionally biased region" description="Low complexity" evidence="7">
    <location>
        <begin position="1"/>
        <end position="22"/>
    </location>
</feature>
<sequence length="690" mass="71793">MINNSPSFSAPSSSPQAPSWSPTDAQHHAGMSHAIIDHHFSAEHTNPAAFQPMFNPAFPAPFQPNAGAMSALESHAGMLAQPAMYAAQGINAFWKPSTSAHLVKMEPGSEMFAPHDFSSYPTSHAMTASMSLPNYATYTPDRRFNFSDAESLSSVASPTSTPGASSRPTSAKRGAKRKTMLDVSFQSPADTDSLDGTADAAKANKRNQKQAGQRRPPPSASHITESGKPFPVIDTSAKHSSLFVPPDTTGLTKREARLVKNRAAAFLSRQRKREQFEEMEIKCKGISMLVWRMWEAIAGPEAGLERVDATPLAAVLANEDPAARLVLEEVITKKGASIAPTSDELYGTPGPETQPEAIVRPTADASAPTVDKRSNAAASAELERARSDLAASTQRESQLLAQVESLRASVATAQASMAVNAMPVTGFGAMHVSAAHAGLAASMDMGSMPFKGEQGAELPLFVPESPLSKFTVGGDASNSAMMLDASHSAGFDLSKTPTLAMFTENALRSRSAQPFDIHGKVAATGMGLGLDYRFPCASAPSSPSTASSSSMSSSRSRANSLIFNRRASTGKPPSTLASVLLLAGMSLMGVGPSAQDLAAVEASTVPAAASSRKQARAGRSSIAGAKSAVRAAPSHTPGQPSSHLSDDDLLMEMGLDAASLSDAEDHGVDVNGSSSVAAFQSAGAAPVSCV</sequence>
<keyword evidence="3" id="KW-0805">Transcription regulation</keyword>
<feature type="region of interest" description="Disordered" evidence="7">
    <location>
        <begin position="153"/>
        <end position="231"/>
    </location>
</feature>
<feature type="region of interest" description="Disordered" evidence="7">
    <location>
        <begin position="606"/>
        <end position="646"/>
    </location>
</feature>
<dbReference type="GO" id="GO:0005634">
    <property type="term" value="C:nucleus"/>
    <property type="evidence" value="ECO:0007669"/>
    <property type="project" value="UniProtKB-SubCell"/>
</dbReference>
<dbReference type="SUPFAM" id="SSF57959">
    <property type="entry name" value="Leucine zipper domain"/>
    <property type="match status" value="1"/>
</dbReference>
<dbReference type="OMA" id="DYRFPCA"/>
<keyword evidence="5" id="KW-0804">Transcription</keyword>
<evidence type="ECO:0008006" key="10">
    <source>
        <dbReference type="Google" id="ProtNLM"/>
    </source>
</evidence>
<evidence type="ECO:0000313" key="8">
    <source>
        <dbReference type="EMBL" id="EST09372.1"/>
    </source>
</evidence>
<dbReference type="CDD" id="cd14812">
    <property type="entry name" value="bZIP_u3"/>
    <property type="match status" value="1"/>
</dbReference>
<dbReference type="GO" id="GO:0003700">
    <property type="term" value="F:DNA-binding transcription factor activity"/>
    <property type="evidence" value="ECO:0007669"/>
    <property type="project" value="InterPro"/>
</dbReference>
<dbReference type="AlphaFoldDB" id="V5GTY6"/>
<keyword evidence="4" id="KW-0238">DNA-binding</keyword>
<evidence type="ECO:0000256" key="2">
    <source>
        <dbReference type="ARBA" id="ARBA00007163"/>
    </source>
</evidence>
<dbReference type="PANTHER" id="PTHR47416:SF8">
    <property type="entry name" value="BASIC-LEUCINE ZIPPER TRANSCRIPTION FACTOR E-RELATED"/>
    <property type="match status" value="1"/>
</dbReference>
<reference evidence="9" key="1">
    <citation type="journal article" date="2013" name="Genome Announc.">
        <title>Draft genome sequence of Pseudozyma brasiliensis sp. nov. strain GHG001, a high producer of endo-1,4-xylanase isolated from an insect pest of sugarcane.</title>
        <authorList>
            <person name="Oliveira J.V.D.C."/>
            <person name="dos Santos R.A.C."/>
            <person name="Borges T.A."/>
            <person name="Riano-Pachon D.M."/>
            <person name="Goldman G.H."/>
        </authorList>
    </citation>
    <scope>NUCLEOTIDE SEQUENCE [LARGE SCALE GENOMIC DNA]</scope>
    <source>
        <strain evidence="9">GHG001</strain>
    </source>
</reference>
<dbReference type="OrthoDB" id="674948at2759"/>
<organism evidence="8 9">
    <name type="scientific">Kalmanozyma brasiliensis (strain GHG001)</name>
    <name type="common">Yeast</name>
    <name type="synonym">Pseudozyma brasiliensis</name>
    <dbReference type="NCBI Taxonomy" id="1365824"/>
    <lineage>
        <taxon>Eukaryota</taxon>
        <taxon>Fungi</taxon>
        <taxon>Dikarya</taxon>
        <taxon>Basidiomycota</taxon>
        <taxon>Ustilaginomycotina</taxon>
        <taxon>Ustilaginomycetes</taxon>
        <taxon>Ustilaginales</taxon>
        <taxon>Ustilaginaceae</taxon>
        <taxon>Kalmanozyma</taxon>
    </lineage>
</organism>
<dbReference type="PANTHER" id="PTHR47416">
    <property type="entry name" value="BASIC-LEUCINE ZIPPER TRANSCRIPTION FACTOR F-RELATED"/>
    <property type="match status" value="1"/>
</dbReference>
<feature type="region of interest" description="Disordered" evidence="7">
    <location>
        <begin position="1"/>
        <end position="27"/>
    </location>
</feature>
<name>V5GTY6_KALBG</name>
<dbReference type="InterPro" id="IPR046347">
    <property type="entry name" value="bZIP_sf"/>
</dbReference>
<dbReference type="HOGENOM" id="CLU_014769_0_0_1"/>
<gene>
    <name evidence="8" type="ORF">PSEUBRA_SCAF11g01161</name>
</gene>
<comment type="subcellular location">
    <subcellularLocation>
        <location evidence="1">Nucleus</location>
    </subcellularLocation>
</comment>
<dbReference type="Proteomes" id="UP000019377">
    <property type="component" value="Unassembled WGS sequence"/>
</dbReference>
<dbReference type="STRING" id="1365824.V5GTY6"/>
<evidence type="ECO:0000256" key="1">
    <source>
        <dbReference type="ARBA" id="ARBA00004123"/>
    </source>
</evidence>
<keyword evidence="6" id="KW-0539">Nucleus</keyword>
<evidence type="ECO:0000256" key="7">
    <source>
        <dbReference type="SAM" id="MobiDB-lite"/>
    </source>
</evidence>
<proteinExistence type="inferred from homology"/>
<dbReference type="RefSeq" id="XP_016294361.1">
    <property type="nucleotide sequence ID" value="XM_016434255.1"/>
</dbReference>
<feature type="compositionally biased region" description="Polar residues" evidence="7">
    <location>
        <begin position="153"/>
        <end position="169"/>
    </location>
</feature>
<keyword evidence="9" id="KW-1185">Reference proteome</keyword>
<evidence type="ECO:0000256" key="6">
    <source>
        <dbReference type="ARBA" id="ARBA00023242"/>
    </source>
</evidence>
<dbReference type="GO" id="GO:0003677">
    <property type="term" value="F:DNA binding"/>
    <property type="evidence" value="ECO:0007669"/>
    <property type="project" value="UniProtKB-KW"/>
</dbReference>
<accession>V5GTY6</accession>
<evidence type="ECO:0000256" key="3">
    <source>
        <dbReference type="ARBA" id="ARBA00023015"/>
    </source>
</evidence>
<protein>
    <recommendedName>
        <fullName evidence="10">BZIP domain-containing protein</fullName>
    </recommendedName>
</protein>
<evidence type="ECO:0000256" key="5">
    <source>
        <dbReference type="ARBA" id="ARBA00023163"/>
    </source>
</evidence>
<dbReference type="eggNOG" id="ENOG502SCSE">
    <property type="taxonomic scope" value="Eukaryota"/>
</dbReference>
<dbReference type="EMBL" id="KI545853">
    <property type="protein sequence ID" value="EST09372.1"/>
    <property type="molecule type" value="Genomic_DNA"/>
</dbReference>
<comment type="similarity">
    <text evidence="2">Belongs to the bZIP family.</text>
</comment>
<dbReference type="Gene3D" id="1.20.5.170">
    <property type="match status" value="1"/>
</dbReference>